<keyword evidence="5" id="KW-1185">Reference proteome</keyword>
<dbReference type="InterPro" id="IPR019734">
    <property type="entry name" value="TPR_rpt"/>
</dbReference>
<evidence type="ECO:0000256" key="2">
    <source>
        <dbReference type="ARBA" id="ARBA00022803"/>
    </source>
</evidence>
<organism evidence="4 5">
    <name type="scientific">Jiella pelagia</name>
    <dbReference type="NCBI Taxonomy" id="2986949"/>
    <lineage>
        <taxon>Bacteria</taxon>
        <taxon>Pseudomonadati</taxon>
        <taxon>Pseudomonadota</taxon>
        <taxon>Alphaproteobacteria</taxon>
        <taxon>Hyphomicrobiales</taxon>
        <taxon>Aurantimonadaceae</taxon>
        <taxon>Jiella</taxon>
    </lineage>
</organism>
<keyword evidence="1" id="KW-0677">Repeat</keyword>
<dbReference type="EMBL" id="CP114029">
    <property type="protein sequence ID" value="WAP70733.1"/>
    <property type="molecule type" value="Genomic_DNA"/>
</dbReference>
<keyword evidence="2" id="KW-0802">TPR repeat</keyword>
<name>A0ABY7C4V5_9HYPH</name>
<accession>A0ABY7C4V5</accession>
<proteinExistence type="predicted"/>
<evidence type="ECO:0000313" key="5">
    <source>
        <dbReference type="Proteomes" id="UP001164020"/>
    </source>
</evidence>
<feature type="region of interest" description="Disordered" evidence="3">
    <location>
        <begin position="275"/>
        <end position="346"/>
    </location>
</feature>
<dbReference type="PANTHER" id="PTHR44858:SF1">
    <property type="entry name" value="UDP-N-ACETYLGLUCOSAMINE--PEPTIDE N-ACETYLGLUCOSAMINYLTRANSFERASE SPINDLY-RELATED"/>
    <property type="match status" value="1"/>
</dbReference>
<dbReference type="InterPro" id="IPR050498">
    <property type="entry name" value="Ycf3"/>
</dbReference>
<dbReference type="SUPFAM" id="SSF48452">
    <property type="entry name" value="TPR-like"/>
    <property type="match status" value="1"/>
</dbReference>
<protein>
    <submittedName>
        <fullName evidence="4">Tetratricopeptide repeat protein</fullName>
    </submittedName>
</protein>
<evidence type="ECO:0000313" key="4">
    <source>
        <dbReference type="EMBL" id="WAP70733.1"/>
    </source>
</evidence>
<evidence type="ECO:0000256" key="1">
    <source>
        <dbReference type="ARBA" id="ARBA00022737"/>
    </source>
</evidence>
<dbReference type="PANTHER" id="PTHR44858">
    <property type="entry name" value="TETRATRICOPEPTIDE REPEAT PROTEIN 6"/>
    <property type="match status" value="1"/>
</dbReference>
<feature type="compositionally biased region" description="Low complexity" evidence="3">
    <location>
        <begin position="319"/>
        <end position="330"/>
    </location>
</feature>
<dbReference type="Pfam" id="PF13432">
    <property type="entry name" value="TPR_16"/>
    <property type="match status" value="1"/>
</dbReference>
<reference evidence="4" key="1">
    <citation type="submission" date="2022-12" db="EMBL/GenBank/DDBJ databases">
        <title>Jiella pelagia sp. nov., isolated from phosphonate enriched culture of Northwest Pacific surface seawater.</title>
        <authorList>
            <person name="Shin D.Y."/>
            <person name="Hwang C.Y."/>
        </authorList>
    </citation>
    <scope>NUCLEOTIDE SEQUENCE</scope>
    <source>
        <strain evidence="4">HL-NP1</strain>
    </source>
</reference>
<dbReference type="Proteomes" id="UP001164020">
    <property type="component" value="Chromosome"/>
</dbReference>
<feature type="compositionally biased region" description="Polar residues" evidence="3">
    <location>
        <begin position="293"/>
        <end position="303"/>
    </location>
</feature>
<dbReference type="SMART" id="SM00028">
    <property type="entry name" value="TPR"/>
    <property type="match status" value="4"/>
</dbReference>
<dbReference type="RefSeq" id="WP_268883259.1">
    <property type="nucleotide sequence ID" value="NZ_CP114029.1"/>
</dbReference>
<dbReference type="InterPro" id="IPR011990">
    <property type="entry name" value="TPR-like_helical_dom_sf"/>
</dbReference>
<gene>
    <name evidence="4" type="ORF">OH818_12365</name>
</gene>
<sequence length="346" mass="37350">MTELQPNASAPERDHSSELRAADQLRERGDFIGAKAAYEALLAHGENAVVRCRLGDIALRDGGLETAEKHYTAAVASNARFVWGHFGRARASARLGRIDEAIAFCATAVALEPDRKALTEFLTTLVRQRDPDTGSQAKAGPDTAAFLQLQFRLADELANARKFTEAVTLLAEMKGHYGASPALLCKLGNALTGSGKPLEALECFAEAQALSKDFVWTYVGRAEALKALLRHDEALADLDEAHRLLPNSQPIRQRRAELQLSLRIAEKVENGPQLRCWPAEGDGIDAPPAGRASMSSPGTSATIPSAVPRCSPKSPPRPARWSWSALSSRATGRTCGPRSRNRPEEA</sequence>
<evidence type="ECO:0000256" key="3">
    <source>
        <dbReference type="SAM" id="MobiDB-lite"/>
    </source>
</evidence>
<dbReference type="Gene3D" id="1.25.40.10">
    <property type="entry name" value="Tetratricopeptide repeat domain"/>
    <property type="match status" value="2"/>
</dbReference>